<evidence type="ECO:0000313" key="5">
    <source>
        <dbReference type="Proteomes" id="UP001642360"/>
    </source>
</evidence>
<dbReference type="AlphaFoldDB" id="A0ABC8RR41"/>
<dbReference type="EMBL" id="CAUOFW020001680">
    <property type="protein sequence ID" value="CAK9147440.1"/>
    <property type="molecule type" value="Genomic_DNA"/>
</dbReference>
<dbReference type="Proteomes" id="UP001642360">
    <property type="component" value="Unassembled WGS sequence"/>
</dbReference>
<dbReference type="PANTHER" id="PTHR11926">
    <property type="entry name" value="GLUCOSYL/GLUCURONOSYL TRANSFERASES"/>
    <property type="match status" value="1"/>
</dbReference>
<keyword evidence="5" id="KW-1185">Reference proteome</keyword>
<evidence type="ECO:0000256" key="1">
    <source>
        <dbReference type="ARBA" id="ARBA00009995"/>
    </source>
</evidence>
<evidence type="ECO:0000256" key="3">
    <source>
        <dbReference type="ARBA" id="ARBA00022679"/>
    </source>
</evidence>
<dbReference type="InterPro" id="IPR002213">
    <property type="entry name" value="UDP_glucos_trans"/>
</dbReference>
<dbReference type="Gene3D" id="3.40.50.2000">
    <property type="entry name" value="Glycogen Phosphorylase B"/>
    <property type="match status" value="2"/>
</dbReference>
<evidence type="ECO:0008006" key="6">
    <source>
        <dbReference type="Google" id="ProtNLM"/>
    </source>
</evidence>
<gene>
    <name evidence="4" type="ORF">ILEXP_LOCUS15337</name>
</gene>
<dbReference type="FunFam" id="3.40.50.2000:FF:000120">
    <property type="entry name" value="UDP-glycosyltransferase 76C1"/>
    <property type="match status" value="1"/>
</dbReference>
<proteinExistence type="inferred from homology"/>
<dbReference type="FunFam" id="3.40.50.2000:FF:000040">
    <property type="entry name" value="UDP-glycosyltransferase 76C1"/>
    <property type="match status" value="1"/>
</dbReference>
<dbReference type="CDD" id="cd03784">
    <property type="entry name" value="GT1_Gtf-like"/>
    <property type="match status" value="1"/>
</dbReference>
<evidence type="ECO:0000256" key="2">
    <source>
        <dbReference type="ARBA" id="ARBA00022676"/>
    </source>
</evidence>
<comment type="similarity">
    <text evidence="1">Belongs to the UDP-glycosyltransferase family.</text>
</comment>
<organism evidence="4 5">
    <name type="scientific">Ilex paraguariensis</name>
    <name type="common">yerba mate</name>
    <dbReference type="NCBI Taxonomy" id="185542"/>
    <lineage>
        <taxon>Eukaryota</taxon>
        <taxon>Viridiplantae</taxon>
        <taxon>Streptophyta</taxon>
        <taxon>Embryophyta</taxon>
        <taxon>Tracheophyta</taxon>
        <taxon>Spermatophyta</taxon>
        <taxon>Magnoliopsida</taxon>
        <taxon>eudicotyledons</taxon>
        <taxon>Gunneridae</taxon>
        <taxon>Pentapetalae</taxon>
        <taxon>asterids</taxon>
        <taxon>campanulids</taxon>
        <taxon>Aquifoliales</taxon>
        <taxon>Aquifoliaceae</taxon>
        <taxon>Ilex</taxon>
    </lineage>
</organism>
<accession>A0ABC8RR41</accession>
<dbReference type="SUPFAM" id="SSF53756">
    <property type="entry name" value="UDP-Glycosyltransferase/glycogen phosphorylase"/>
    <property type="match status" value="1"/>
</dbReference>
<dbReference type="GO" id="GO:0035251">
    <property type="term" value="F:UDP-glucosyltransferase activity"/>
    <property type="evidence" value="ECO:0007669"/>
    <property type="project" value="UniProtKB-ARBA"/>
</dbReference>
<sequence>MKNQETQRHGRVVVLVPTPLQGHMTPMLQLGTILHSRGFSIVVAHTEFNSPNPSNHPEFIFLPISDNLTEHETSFKNPQDSLLAINNNCKAPLQENLAQMVGKKAPNEQVSCIIYDSFMYFSKAVASHLNLPSILFRTSCALNLLAYHSILRLHAEGHLPFQDSKAQDLVPGLHPLRFKDLPLSGFETSEDSVKLTQLLSNFTTSPAIICNTVDYLEQSAVSKLQQHYQAPFFLIGPLHKLASATSTSFLKEDTNCIEWLDKQAPRSVIYVSFGSLTIMDKKDLIEMAWGLANSGQPYLWVIRPGSVSGSELTELLPEGFEEKVGERSCIVKWAPQKEVLAHGAVGGFWSHCGWNSTLESISEGVPMICKPCFVDQKVNARYLSYIWKVGLEMENDSERGDIERAIRRLMVDKEGDEMRQRAIDMKDKIEACVQKGGSSYSSLNNLQEFILSF</sequence>
<dbReference type="Pfam" id="PF00201">
    <property type="entry name" value="UDPGT"/>
    <property type="match status" value="1"/>
</dbReference>
<reference evidence="4 5" key="1">
    <citation type="submission" date="2024-02" db="EMBL/GenBank/DDBJ databases">
        <authorList>
            <person name="Vignale AGUSTIN F."/>
            <person name="Sosa J E."/>
            <person name="Modenutti C."/>
        </authorList>
    </citation>
    <scope>NUCLEOTIDE SEQUENCE [LARGE SCALE GENOMIC DNA]</scope>
</reference>
<comment type="caution">
    <text evidence="4">The sequence shown here is derived from an EMBL/GenBank/DDBJ whole genome shotgun (WGS) entry which is preliminary data.</text>
</comment>
<dbReference type="PANTHER" id="PTHR11926:SF1494">
    <property type="entry name" value="FLAVONOL 3-O-GLUCOSYLTRANSFERASE UGT76E12-RELATED"/>
    <property type="match status" value="1"/>
</dbReference>
<keyword evidence="3" id="KW-0808">Transferase</keyword>
<protein>
    <recommendedName>
        <fullName evidence="6">UDP-glucose iridoid glucosyltransferase-like</fullName>
    </recommendedName>
</protein>
<keyword evidence="2" id="KW-0328">Glycosyltransferase</keyword>
<evidence type="ECO:0000313" key="4">
    <source>
        <dbReference type="EMBL" id="CAK9147440.1"/>
    </source>
</evidence>
<name>A0ABC8RR41_9AQUA</name>